<dbReference type="OrthoDB" id="5242236at2"/>
<evidence type="ECO:0000256" key="1">
    <source>
        <dbReference type="ARBA" id="ARBA00004196"/>
    </source>
</evidence>
<dbReference type="PANTHER" id="PTHR34820">
    <property type="entry name" value="INNER MEMBRANE PROTEIN YEBZ"/>
    <property type="match status" value="1"/>
</dbReference>
<comment type="subcellular location">
    <subcellularLocation>
        <location evidence="1">Cell envelope</location>
    </subcellularLocation>
</comment>
<accession>I0H551</accession>
<dbReference type="eggNOG" id="COG2372">
    <property type="taxonomic scope" value="Bacteria"/>
</dbReference>
<dbReference type="GO" id="GO:0030313">
    <property type="term" value="C:cell envelope"/>
    <property type="evidence" value="ECO:0007669"/>
    <property type="project" value="UniProtKB-SubCell"/>
</dbReference>
<dbReference type="GO" id="GO:0005886">
    <property type="term" value="C:plasma membrane"/>
    <property type="evidence" value="ECO:0007669"/>
    <property type="project" value="TreeGrafter"/>
</dbReference>
<dbReference type="InterPro" id="IPR032694">
    <property type="entry name" value="CopC/D"/>
</dbReference>
<name>I0H551_ACTM4</name>
<dbReference type="AlphaFoldDB" id="I0H551"/>
<evidence type="ECO:0000313" key="9">
    <source>
        <dbReference type="Proteomes" id="UP000007882"/>
    </source>
</evidence>
<dbReference type="Proteomes" id="UP000007882">
    <property type="component" value="Chromosome"/>
</dbReference>
<keyword evidence="5" id="KW-1133">Transmembrane helix</keyword>
<dbReference type="InterPro" id="IPR014755">
    <property type="entry name" value="Cu-Rt/internalin_Ig-like"/>
</dbReference>
<feature type="chain" id="PRO_5039294403" evidence="6">
    <location>
        <begin position="24"/>
        <end position="175"/>
    </location>
</feature>
<keyword evidence="2" id="KW-0479">Metal-binding</keyword>
<dbReference type="GO" id="GO:0046688">
    <property type="term" value="P:response to copper ion"/>
    <property type="evidence" value="ECO:0007669"/>
    <property type="project" value="InterPro"/>
</dbReference>
<keyword evidence="4" id="KW-0186">Copper</keyword>
<dbReference type="RefSeq" id="WP_014443033.1">
    <property type="nucleotide sequence ID" value="NC_017093.1"/>
</dbReference>
<dbReference type="InterPro" id="IPR014756">
    <property type="entry name" value="Ig_E-set"/>
</dbReference>
<keyword evidence="9" id="KW-1185">Reference proteome</keyword>
<keyword evidence="5" id="KW-0472">Membrane</keyword>
<proteinExistence type="predicted"/>
<evidence type="ECO:0000256" key="2">
    <source>
        <dbReference type="ARBA" id="ARBA00022723"/>
    </source>
</evidence>
<protein>
    <submittedName>
        <fullName evidence="8">Putative copper resistance protein CopC</fullName>
    </submittedName>
</protein>
<keyword evidence="5" id="KW-0812">Transmembrane</keyword>
<evidence type="ECO:0000256" key="3">
    <source>
        <dbReference type="ARBA" id="ARBA00022729"/>
    </source>
</evidence>
<reference evidence="8 9" key="1">
    <citation type="submission" date="2012-02" db="EMBL/GenBank/DDBJ databases">
        <title>Complete genome sequence of Actinoplanes missouriensis 431 (= NBRC 102363).</title>
        <authorList>
            <person name="Ohnishi Y."/>
            <person name="Ishikawa J."/>
            <person name="Sekine M."/>
            <person name="Hosoyama A."/>
            <person name="Harada T."/>
            <person name="Narita H."/>
            <person name="Hata T."/>
            <person name="Konno Y."/>
            <person name="Tutikane K."/>
            <person name="Fujita N."/>
            <person name="Horinouchi S."/>
            <person name="Hayakawa M."/>
        </authorList>
    </citation>
    <scope>NUCLEOTIDE SEQUENCE [LARGE SCALE GENOMIC DNA]</scope>
    <source>
        <strain evidence="9">ATCC 14538 / DSM 43046 / CBS 188.64 / JCM 3121 / NBRC 102363 / NCIMB 12654 / NRRL B-3342 / UNCC 431</strain>
    </source>
</reference>
<feature type="transmembrane region" description="Helical" evidence="5">
    <location>
        <begin position="147"/>
        <end position="166"/>
    </location>
</feature>
<evidence type="ECO:0000256" key="6">
    <source>
        <dbReference type="SAM" id="SignalP"/>
    </source>
</evidence>
<feature type="signal peptide" evidence="6">
    <location>
        <begin position="1"/>
        <end position="23"/>
    </location>
</feature>
<dbReference type="PANTHER" id="PTHR34820:SF4">
    <property type="entry name" value="INNER MEMBRANE PROTEIN YEBZ"/>
    <property type="match status" value="1"/>
</dbReference>
<dbReference type="GO" id="GO:0005507">
    <property type="term" value="F:copper ion binding"/>
    <property type="evidence" value="ECO:0007669"/>
    <property type="project" value="InterPro"/>
</dbReference>
<dbReference type="Pfam" id="PF04234">
    <property type="entry name" value="CopC"/>
    <property type="match status" value="1"/>
</dbReference>
<gene>
    <name evidence="8" type="primary">copC2</name>
    <name evidence="8" type="ordered locus">AMIS_29180</name>
</gene>
<dbReference type="HOGENOM" id="CLU_087859_0_1_11"/>
<dbReference type="GO" id="GO:0042597">
    <property type="term" value="C:periplasmic space"/>
    <property type="evidence" value="ECO:0007669"/>
    <property type="project" value="InterPro"/>
</dbReference>
<dbReference type="STRING" id="512565.AMIS_29180"/>
<dbReference type="EMBL" id="AP012319">
    <property type="protein sequence ID" value="BAL88138.1"/>
    <property type="molecule type" value="Genomic_DNA"/>
</dbReference>
<dbReference type="Gene3D" id="2.60.40.1220">
    <property type="match status" value="1"/>
</dbReference>
<keyword evidence="3 6" id="KW-0732">Signal</keyword>
<dbReference type="GO" id="GO:0006825">
    <property type="term" value="P:copper ion transport"/>
    <property type="evidence" value="ECO:0007669"/>
    <property type="project" value="InterPro"/>
</dbReference>
<evidence type="ECO:0000256" key="4">
    <source>
        <dbReference type="ARBA" id="ARBA00023008"/>
    </source>
</evidence>
<feature type="domain" description="CopC" evidence="7">
    <location>
        <begin position="24"/>
        <end position="117"/>
    </location>
</feature>
<evidence type="ECO:0000313" key="8">
    <source>
        <dbReference type="EMBL" id="BAL88138.1"/>
    </source>
</evidence>
<dbReference type="SUPFAM" id="SSF81296">
    <property type="entry name" value="E set domains"/>
    <property type="match status" value="1"/>
</dbReference>
<evidence type="ECO:0000256" key="5">
    <source>
        <dbReference type="SAM" id="Phobius"/>
    </source>
</evidence>
<organism evidence="8 9">
    <name type="scientific">Actinoplanes missouriensis (strain ATCC 14538 / DSM 43046 / CBS 188.64 / JCM 3121 / NBRC 102363 / NCIMB 12654 / NRRL B-3342 / UNCC 431)</name>
    <dbReference type="NCBI Taxonomy" id="512565"/>
    <lineage>
        <taxon>Bacteria</taxon>
        <taxon>Bacillati</taxon>
        <taxon>Actinomycetota</taxon>
        <taxon>Actinomycetes</taxon>
        <taxon>Micromonosporales</taxon>
        <taxon>Micromonosporaceae</taxon>
        <taxon>Actinoplanes</taxon>
    </lineage>
</organism>
<dbReference type="PATRIC" id="fig|512565.3.peg.2920"/>
<evidence type="ECO:0000259" key="7">
    <source>
        <dbReference type="Pfam" id="PF04234"/>
    </source>
</evidence>
<dbReference type="KEGG" id="ams:AMIS_29180"/>
<sequence>MRRLVIVVAVVLGVLAPGAPAWAHAQLVAADPAKDAVLAAAPSAVTLRFNERINPDFITIVVSDPAKQRVPASEVTVDDVSGTLTLTGALGNGVHTVAYRVVSVDGHTVQGSYPFTVADPGLPAAPVAASVAAAPATEGGSGGVRTGLLAGVGGAGLVVAVAAVWLRTGRRRSGS</sequence>
<dbReference type="InterPro" id="IPR007348">
    <property type="entry name" value="CopC_dom"/>
</dbReference>